<dbReference type="GO" id="GO:0016301">
    <property type="term" value="F:kinase activity"/>
    <property type="evidence" value="ECO:0007669"/>
    <property type="project" value="UniProtKB-KW"/>
</dbReference>
<evidence type="ECO:0000313" key="8">
    <source>
        <dbReference type="Proteomes" id="UP000185781"/>
    </source>
</evidence>
<dbReference type="Gene3D" id="1.20.5.1930">
    <property type="match status" value="1"/>
</dbReference>
<dbReference type="PANTHER" id="PTHR24421">
    <property type="entry name" value="NITRATE/NITRITE SENSOR PROTEIN NARX-RELATED"/>
    <property type="match status" value="1"/>
</dbReference>
<feature type="transmembrane region" description="Helical" evidence="5">
    <location>
        <begin position="132"/>
        <end position="154"/>
    </location>
</feature>
<evidence type="ECO:0000256" key="5">
    <source>
        <dbReference type="SAM" id="Phobius"/>
    </source>
</evidence>
<dbReference type="Gene3D" id="3.30.565.10">
    <property type="entry name" value="Histidine kinase-like ATPase, C-terminal domain"/>
    <property type="match status" value="1"/>
</dbReference>
<dbReference type="Pfam" id="PF02518">
    <property type="entry name" value="HATPase_c"/>
    <property type="match status" value="1"/>
</dbReference>
<feature type="domain" description="Histidine kinase/HSP90-like ATPase" evidence="6">
    <location>
        <begin position="365"/>
        <end position="446"/>
    </location>
</feature>
<evidence type="ECO:0000256" key="4">
    <source>
        <dbReference type="SAM" id="Coils"/>
    </source>
</evidence>
<protein>
    <submittedName>
        <fullName evidence="7">Signal transduction histidine kinase</fullName>
    </submittedName>
</protein>
<feature type="coiled-coil region" evidence="4">
    <location>
        <begin position="220"/>
        <end position="251"/>
    </location>
</feature>
<reference evidence="7 8" key="1">
    <citation type="submission" date="2017-01" db="EMBL/GenBank/DDBJ databases">
        <authorList>
            <person name="Mah S.A."/>
            <person name="Swanson W.J."/>
            <person name="Moy G.W."/>
            <person name="Vacquier V.D."/>
        </authorList>
    </citation>
    <scope>NUCLEOTIDE SEQUENCE [LARGE SCALE GENOMIC DNA]</scope>
    <source>
        <strain evidence="7 8">DSM 18014</strain>
    </source>
</reference>
<accession>A0A1N7MQI2</accession>
<feature type="transmembrane region" description="Helical" evidence="5">
    <location>
        <begin position="110"/>
        <end position="126"/>
    </location>
</feature>
<sequence length="458" mass="53935">MNDILLDSVFPYITMGAIVIVILFFSFYLHYVEEPVFRKYRNYLCFCFLYLVMKEMILVPKYTQTPLPLYLLSECFIWGSFVYYVRFIYSTVDFKDKKSFFEHLVKISQIILMLGFVMYVITHVFFKEYKDLFSIIYIFVSLYMLGVSVIFILFLYKSRSFLYYKYLYLGSIFLLLFNIIASFFDDPSKNFFGFTNLSIISMGWFSELIMFLLALGIKVKNEWEEKLRIMQQNLEHEKKILLQEIDNQKLVYQSRQSERLRISIDIHDGISNAITGLKFYISDKRLQAKENSEKILLQDIEQELNSIYMQVRDYIQKLYGGQDEEKYDILFFLSCLQKQYHSSNLNLITDVDELTVTRNLNIDQQNELYFILNECIGNSIKHSQCNTIKVSICFENSICCFKIKDNGKGFDYAEKLNADSGHGLSNIMQRIKKLNGNITFENSCGTLISGNFSFANPS</sequence>
<dbReference type="InterPro" id="IPR050482">
    <property type="entry name" value="Sensor_HK_TwoCompSys"/>
</dbReference>
<feature type="transmembrane region" description="Helical" evidence="5">
    <location>
        <begin position="196"/>
        <end position="217"/>
    </location>
</feature>
<dbReference type="STRING" id="373672.SAMN05421785_103396"/>
<organism evidence="7 8">
    <name type="scientific">Chryseobacterium gambrini</name>
    <dbReference type="NCBI Taxonomy" id="373672"/>
    <lineage>
        <taxon>Bacteria</taxon>
        <taxon>Pseudomonadati</taxon>
        <taxon>Bacteroidota</taxon>
        <taxon>Flavobacteriia</taxon>
        <taxon>Flavobacteriales</taxon>
        <taxon>Weeksellaceae</taxon>
        <taxon>Chryseobacterium group</taxon>
        <taxon>Chryseobacterium</taxon>
    </lineage>
</organism>
<keyword evidence="3" id="KW-0902">Two-component regulatory system</keyword>
<dbReference type="GO" id="GO:0000160">
    <property type="term" value="P:phosphorelay signal transduction system"/>
    <property type="evidence" value="ECO:0007669"/>
    <property type="project" value="UniProtKB-KW"/>
</dbReference>
<evidence type="ECO:0000313" key="7">
    <source>
        <dbReference type="EMBL" id="SIS88211.1"/>
    </source>
</evidence>
<feature type="transmembrane region" description="Helical" evidence="5">
    <location>
        <begin position="43"/>
        <end position="63"/>
    </location>
</feature>
<feature type="transmembrane region" description="Helical" evidence="5">
    <location>
        <begin position="166"/>
        <end position="184"/>
    </location>
</feature>
<evidence type="ECO:0000256" key="2">
    <source>
        <dbReference type="ARBA" id="ARBA00022777"/>
    </source>
</evidence>
<feature type="transmembrane region" description="Helical" evidence="5">
    <location>
        <begin position="69"/>
        <end position="89"/>
    </location>
</feature>
<dbReference type="SUPFAM" id="SSF55874">
    <property type="entry name" value="ATPase domain of HSP90 chaperone/DNA topoisomerase II/histidine kinase"/>
    <property type="match status" value="1"/>
</dbReference>
<keyword evidence="5" id="KW-0472">Membrane</keyword>
<keyword evidence="5" id="KW-0812">Transmembrane</keyword>
<keyword evidence="5" id="KW-1133">Transmembrane helix</keyword>
<dbReference type="RefSeq" id="WP_076391641.1">
    <property type="nucleotide sequence ID" value="NZ_FTOV01000003.1"/>
</dbReference>
<evidence type="ECO:0000256" key="3">
    <source>
        <dbReference type="ARBA" id="ARBA00023012"/>
    </source>
</evidence>
<evidence type="ECO:0000259" key="6">
    <source>
        <dbReference type="Pfam" id="PF02518"/>
    </source>
</evidence>
<dbReference type="AlphaFoldDB" id="A0A1N7MQI2"/>
<feature type="transmembrane region" description="Helical" evidence="5">
    <location>
        <begin position="12"/>
        <end position="31"/>
    </location>
</feature>
<dbReference type="Proteomes" id="UP000185781">
    <property type="component" value="Unassembled WGS sequence"/>
</dbReference>
<gene>
    <name evidence="7" type="ORF">SAMN05421785_103396</name>
</gene>
<evidence type="ECO:0000256" key="1">
    <source>
        <dbReference type="ARBA" id="ARBA00022679"/>
    </source>
</evidence>
<dbReference type="EMBL" id="FTOV01000003">
    <property type="protein sequence ID" value="SIS88211.1"/>
    <property type="molecule type" value="Genomic_DNA"/>
</dbReference>
<proteinExistence type="predicted"/>
<keyword evidence="4" id="KW-0175">Coiled coil</keyword>
<keyword evidence="2 7" id="KW-0418">Kinase</keyword>
<dbReference type="InterPro" id="IPR003594">
    <property type="entry name" value="HATPase_dom"/>
</dbReference>
<keyword evidence="1" id="KW-0808">Transferase</keyword>
<name>A0A1N7MQI2_9FLAO</name>
<dbReference type="InterPro" id="IPR036890">
    <property type="entry name" value="HATPase_C_sf"/>
</dbReference>
<dbReference type="PANTHER" id="PTHR24421:SF55">
    <property type="entry name" value="SENSOR HISTIDINE KINASE YDFH"/>
    <property type="match status" value="1"/>
</dbReference>
<dbReference type="OrthoDB" id="9809670at2"/>